<dbReference type="Pfam" id="PF14550">
    <property type="entry name" value="Peptidase_S78_2"/>
    <property type="match status" value="1"/>
</dbReference>
<accession>A0A1K2CQI4</accession>
<evidence type="ECO:0000313" key="3">
    <source>
        <dbReference type="Proteomes" id="UP000433089"/>
    </source>
</evidence>
<name>A0A1K2CQI4_BACAB</name>
<dbReference type="RefSeq" id="WP_039169992.1">
    <property type="nucleotide sequence ID" value="NZ_BPWB01000001.1"/>
</dbReference>
<feature type="domain" description="Phage-like element PBSX protein XkdF" evidence="1">
    <location>
        <begin position="40"/>
        <end position="156"/>
    </location>
</feature>
<evidence type="ECO:0000313" key="2">
    <source>
        <dbReference type="EMBL" id="VXC06048.1"/>
    </source>
</evidence>
<dbReference type="InterPro" id="IPR027924">
    <property type="entry name" value="XkdF"/>
</dbReference>
<dbReference type="EMBL" id="CABWLH010000010">
    <property type="protein sequence ID" value="VXC06048.1"/>
    <property type="molecule type" value="Genomic_DNA"/>
</dbReference>
<organism evidence="2 3">
    <name type="scientific">Bacillus altitudinis</name>
    <dbReference type="NCBI Taxonomy" id="293387"/>
    <lineage>
        <taxon>Bacteria</taxon>
        <taxon>Bacillati</taxon>
        <taxon>Bacillota</taxon>
        <taxon>Bacilli</taxon>
        <taxon>Bacillales</taxon>
        <taxon>Bacillaceae</taxon>
        <taxon>Bacillus</taxon>
    </lineage>
</organism>
<dbReference type="Proteomes" id="UP000433089">
    <property type="component" value="Unassembled WGS sequence"/>
</dbReference>
<gene>
    <name evidence="2" type="primary">yqbD</name>
    <name evidence="2" type="ORF">BACI348_50157</name>
</gene>
<proteinExistence type="predicted"/>
<dbReference type="AlphaFoldDB" id="A0A1K2CQI4"/>
<protein>
    <submittedName>
        <fullName evidence="2">Putative nucleic acid-binding protein skin element</fullName>
    </submittedName>
</protein>
<sequence>MPRELKNAKITHVSYVDKAANQKKFFLMKAKKKQPDFQKEVSVLTKAEDAHRLVYGVVYEPNTPDAHQDFMSAKEIERAAHGFMKDARHIDKQHDFQDGVGEVVESYIAPADFEVGGELIQKGSWVLVTKASQDIWDQIQQGHITGYSMAGTADIIAIEEHDQLLSQETNERGLFSLLKNFFLKEEGANMPQQFWSVLDHLLETLQSSDGDESSVRAALEQLIPIVQDVLKTNDVLQTIGERPASVQKQDAGLTTDQVRELEKAKMAIDNVLQQADKQGTDQTGEEEPVQKVLEQVVAPIRHQLSSLEKSAGREKAAIQEVLQQQLLPISERIHMLEKARGISKQTNHDTQNDMTKPIWDGLL</sequence>
<evidence type="ECO:0000259" key="1">
    <source>
        <dbReference type="Pfam" id="PF14550"/>
    </source>
</evidence>
<accession>A0A653VIK0</accession>
<reference evidence="2 3" key="1">
    <citation type="submission" date="2019-10" db="EMBL/GenBank/DDBJ databases">
        <authorList>
            <person name="Karimi E."/>
        </authorList>
    </citation>
    <scope>NUCLEOTIDE SEQUENCE [LARGE SCALE GENOMIC DNA]</scope>
    <source>
        <strain evidence="2">Bacillus sp. 348</strain>
    </source>
</reference>